<evidence type="ECO:0000259" key="3">
    <source>
        <dbReference type="Pfam" id="PF03725"/>
    </source>
</evidence>
<reference evidence="4 5" key="1">
    <citation type="submission" date="2020-08" db="EMBL/GenBank/DDBJ databases">
        <authorList>
            <person name="Newling K."/>
            <person name="Davey J."/>
            <person name="Forrester S."/>
        </authorList>
    </citation>
    <scope>NUCLEOTIDE SEQUENCE [LARGE SCALE GENOMIC DNA]</scope>
    <source>
        <strain evidence="5">Crithidia deanei Carvalho (ATCC PRA-265)</strain>
    </source>
</reference>
<dbReference type="EMBL" id="LR877147">
    <property type="protein sequence ID" value="CAD2214437.1"/>
    <property type="molecule type" value="Genomic_DNA"/>
</dbReference>
<comment type="similarity">
    <text evidence="1">Belongs to the RNase PH family.</text>
</comment>
<dbReference type="GO" id="GO:0071028">
    <property type="term" value="P:nuclear mRNA surveillance"/>
    <property type="evidence" value="ECO:0007669"/>
    <property type="project" value="TreeGrafter"/>
</dbReference>
<dbReference type="Pfam" id="PF03725">
    <property type="entry name" value="RNase_PH_C"/>
    <property type="match status" value="1"/>
</dbReference>
<dbReference type="InterPro" id="IPR001247">
    <property type="entry name" value="ExoRNase_PH_dom1"/>
</dbReference>
<dbReference type="InterPro" id="IPR050080">
    <property type="entry name" value="RNase_PH"/>
</dbReference>
<dbReference type="InterPro" id="IPR015847">
    <property type="entry name" value="ExoRNase_PH_dom2"/>
</dbReference>
<name>A0A7G2C6K9_9TRYP</name>
<dbReference type="SUPFAM" id="SSF54211">
    <property type="entry name" value="Ribosomal protein S5 domain 2-like"/>
    <property type="match status" value="1"/>
</dbReference>
<dbReference type="InterPro" id="IPR020568">
    <property type="entry name" value="Ribosomal_Su5_D2-typ_SF"/>
</dbReference>
<dbReference type="Pfam" id="PF01138">
    <property type="entry name" value="RNase_PH"/>
    <property type="match status" value="1"/>
</dbReference>
<proteinExistence type="inferred from homology"/>
<organism evidence="4 5">
    <name type="scientific">Angomonas deanei</name>
    <dbReference type="NCBI Taxonomy" id="59799"/>
    <lineage>
        <taxon>Eukaryota</taxon>
        <taxon>Discoba</taxon>
        <taxon>Euglenozoa</taxon>
        <taxon>Kinetoplastea</taxon>
        <taxon>Metakinetoplastina</taxon>
        <taxon>Trypanosomatida</taxon>
        <taxon>Trypanosomatidae</taxon>
        <taxon>Strigomonadinae</taxon>
        <taxon>Angomonas</taxon>
    </lineage>
</organism>
<sequence>MSRNKEYVNAAGLRLDGRRPGEMRGMTIEFGTFTGCDGSCTVVSGHSKVCATVVGPREVVNRLESRTDQAVVTCAVAIAAFAGDRRRNAQRDTLQSEEISNAVVQVVRSVVLLPQYAGSQIHIAVEILQQDGSEKIASINAACLALMDAKVAMRDVVCAVNAAQMDSHLLTDLTGEELRSQCAVLSVAVTGHHTENIVWFESSGRIAPEVLKSLMEAAQGGAKQMFTTIREAIKEKS</sequence>
<dbReference type="GO" id="GO:0003723">
    <property type="term" value="F:RNA binding"/>
    <property type="evidence" value="ECO:0007669"/>
    <property type="project" value="TreeGrafter"/>
</dbReference>
<dbReference type="GO" id="GO:0016075">
    <property type="term" value="P:rRNA catabolic process"/>
    <property type="evidence" value="ECO:0007669"/>
    <property type="project" value="TreeGrafter"/>
</dbReference>
<dbReference type="Gene3D" id="3.30.230.70">
    <property type="entry name" value="GHMP Kinase, N-terminal domain"/>
    <property type="match status" value="1"/>
</dbReference>
<dbReference type="AlphaFoldDB" id="A0A7G2C6K9"/>
<dbReference type="Proteomes" id="UP000515908">
    <property type="component" value="Chromosome 03"/>
</dbReference>
<evidence type="ECO:0000313" key="4">
    <source>
        <dbReference type="EMBL" id="CAD2214437.1"/>
    </source>
</evidence>
<evidence type="ECO:0000259" key="2">
    <source>
        <dbReference type="Pfam" id="PF01138"/>
    </source>
</evidence>
<dbReference type="OrthoDB" id="27298at2759"/>
<dbReference type="InterPro" id="IPR036345">
    <property type="entry name" value="ExoRNase_PH_dom2_sf"/>
</dbReference>
<protein>
    <submittedName>
        <fullName evidence="4">3' exoribonuclease family, domain 1/3' exoribonuclease family, domain 2, putative</fullName>
    </submittedName>
</protein>
<dbReference type="GO" id="GO:0000176">
    <property type="term" value="C:nuclear exosome (RNase complex)"/>
    <property type="evidence" value="ECO:0007669"/>
    <property type="project" value="TreeGrafter"/>
</dbReference>
<evidence type="ECO:0000256" key="1">
    <source>
        <dbReference type="ARBA" id="ARBA00006678"/>
    </source>
</evidence>
<accession>A0A7G2C6K9</accession>
<dbReference type="GO" id="GO:0071051">
    <property type="term" value="P:poly(A)-dependent snoRNA 3'-end processing"/>
    <property type="evidence" value="ECO:0007669"/>
    <property type="project" value="TreeGrafter"/>
</dbReference>
<gene>
    <name evidence="4" type="ORF">ADEAN_000188300</name>
</gene>
<dbReference type="VEuPathDB" id="TriTrypDB:ADEAN_000188300"/>
<dbReference type="InterPro" id="IPR027408">
    <property type="entry name" value="PNPase/RNase_PH_dom_sf"/>
</dbReference>
<dbReference type="GO" id="GO:0034475">
    <property type="term" value="P:U4 snRNA 3'-end processing"/>
    <property type="evidence" value="ECO:0007669"/>
    <property type="project" value="TreeGrafter"/>
</dbReference>
<dbReference type="SUPFAM" id="SSF55666">
    <property type="entry name" value="Ribonuclease PH domain 2-like"/>
    <property type="match status" value="1"/>
</dbReference>
<dbReference type="PANTHER" id="PTHR11953:SF0">
    <property type="entry name" value="EXOSOME COMPLEX COMPONENT RRP41"/>
    <property type="match status" value="1"/>
</dbReference>
<dbReference type="GO" id="GO:0005730">
    <property type="term" value="C:nucleolus"/>
    <property type="evidence" value="ECO:0007669"/>
    <property type="project" value="TreeGrafter"/>
</dbReference>
<evidence type="ECO:0000313" key="5">
    <source>
        <dbReference type="Proteomes" id="UP000515908"/>
    </source>
</evidence>
<dbReference type="GO" id="GO:0000177">
    <property type="term" value="C:cytoplasmic exosome (RNase complex)"/>
    <property type="evidence" value="ECO:0007669"/>
    <property type="project" value="TreeGrafter"/>
</dbReference>
<dbReference type="PANTHER" id="PTHR11953">
    <property type="entry name" value="EXOSOME COMPLEX COMPONENT"/>
    <property type="match status" value="1"/>
</dbReference>
<feature type="domain" description="Exoribonuclease phosphorolytic" evidence="2">
    <location>
        <begin position="22"/>
        <end position="151"/>
    </location>
</feature>
<keyword evidence="5" id="KW-1185">Reference proteome</keyword>
<feature type="domain" description="Exoribonuclease phosphorolytic" evidence="3">
    <location>
        <begin position="155"/>
        <end position="219"/>
    </location>
</feature>